<feature type="non-terminal residue" evidence="2">
    <location>
        <position position="156"/>
    </location>
</feature>
<accession>A0AAV2SYY1</accession>
<protein>
    <submittedName>
        <fullName evidence="2">Uncharacterized protein</fullName>
    </submittedName>
</protein>
<evidence type="ECO:0000256" key="1">
    <source>
        <dbReference type="SAM" id="MobiDB-lite"/>
    </source>
</evidence>
<proteinExistence type="predicted"/>
<evidence type="ECO:0000313" key="2">
    <source>
        <dbReference type="EMBL" id="CAL4248276.1"/>
    </source>
</evidence>
<reference evidence="2 3" key="1">
    <citation type="submission" date="2024-05" db="EMBL/GenBank/DDBJ databases">
        <authorList>
            <person name="Wallberg A."/>
        </authorList>
    </citation>
    <scope>NUCLEOTIDE SEQUENCE [LARGE SCALE GENOMIC DNA]</scope>
</reference>
<comment type="caution">
    <text evidence="2">The sequence shown here is derived from an EMBL/GenBank/DDBJ whole genome shotgun (WGS) entry which is preliminary data.</text>
</comment>
<dbReference type="PRINTS" id="PR01217">
    <property type="entry name" value="PRICHEXTENSN"/>
</dbReference>
<evidence type="ECO:0000313" key="3">
    <source>
        <dbReference type="Proteomes" id="UP001497623"/>
    </source>
</evidence>
<feature type="region of interest" description="Disordered" evidence="1">
    <location>
        <begin position="86"/>
        <end position="156"/>
    </location>
</feature>
<dbReference type="EMBL" id="CAXKWB010151649">
    <property type="protein sequence ID" value="CAL4248276.1"/>
    <property type="molecule type" value="Genomic_DNA"/>
</dbReference>
<organism evidence="2 3">
    <name type="scientific">Meganyctiphanes norvegica</name>
    <name type="common">Northern krill</name>
    <name type="synonym">Thysanopoda norvegica</name>
    <dbReference type="NCBI Taxonomy" id="48144"/>
    <lineage>
        <taxon>Eukaryota</taxon>
        <taxon>Metazoa</taxon>
        <taxon>Ecdysozoa</taxon>
        <taxon>Arthropoda</taxon>
        <taxon>Crustacea</taxon>
        <taxon>Multicrustacea</taxon>
        <taxon>Malacostraca</taxon>
        <taxon>Eumalacostraca</taxon>
        <taxon>Eucarida</taxon>
        <taxon>Euphausiacea</taxon>
        <taxon>Euphausiidae</taxon>
        <taxon>Meganyctiphanes</taxon>
    </lineage>
</organism>
<dbReference type="Proteomes" id="UP001497623">
    <property type="component" value="Unassembled WGS sequence"/>
</dbReference>
<gene>
    <name evidence="2" type="ORF">MNOR_LOCUS41410</name>
</gene>
<dbReference type="AlphaFoldDB" id="A0AAV2SYY1"/>
<name>A0AAV2SYY1_MEGNR</name>
<keyword evidence="3" id="KW-1185">Reference proteome</keyword>
<sequence>MDIPAKLVKNKCGFRIRGTDKGKEDDIHETFLDLTTYNHYPNPDPSKVPKRGDFCDNMFAVSNQQVLALEEAAKKACKKNTYHDIKKHDINMQGVLKRDKHTKVIPPKETPAKKPPAKKTPKKNTPPKGTPTERTPTKGTPSKETPAKKTPTKKTP</sequence>